<sequence>MQTFALCWIPDEKLGWLAVRVQQITNNDNKYQIKLEVENDPENIITIETNTLDESNPEVPLMRNQAENVEDLTTLSHLNEPSVLNVIKLRYSQFNIYTYSGIVLIAVNPFQRNDELYSPYRIKRYANTRRGDEEPHLFAIAEEAYRCMINRKQNQSIVVSGESGAGKTVSAKYIMRYFASVDSDENHHDMSETEKQILATNPIMESFGNAKTTRNDNSSRFGKYLEILFDNKTVICGAKIRTYLLERSRLVFQPKTERNYHIFYQMIQGLDEDIKKSIHLQDIEYYHYLNQGGIPLIDGIDDKKEFHDTCQALSLVGIDQQKQLEIFKILSGLLHLGNIEIPKTRNNASLSSDEPSLVKACELLGLDPVQFAKWTVKKQIKTRFETINTDLKHNEAINARDAVAKFIYHNLFDWLVDHVNSDLFPPELEKEVSTFIGVLDIYGFEHFDKNSFEQFCINYANEKLQQEFTQHVFKLEQQLYIDEDIEWSFIEFADNQPCIDVIEKKLGVLDLLNEESRLPAGSDQQWTDKLYSNLAKHPTDSVFKKPRFGNNKFIISHYALDVPYDTEGFVEKNRDTVSDGQKDTLKTSTNSFLLDVLSTSDKQAEIANNVEVKPGRKGPAKETLGSKFKGSLIDLMKTINSSNVHYIRCIKPNEEKKAWEFDPNMVLSQLRACGVLETIKISCAGFPSKMSYPEFADSFNVLFESEDRYRLLQGRPTEDDMKNATQVYLDGTINDNHSFQIGKSKVFFKAGILGNIEKIKSDKHKKSAIIIQKHLRGYQDRKEYQEIRTSAINLQSIIRGFLVRGRIQKEKEREGATLLQSLCRGYITRTRFDNAIKSLIELQSVIRGKNIRENIHRNIRNNAAVTIQSLGRGYLARKECNKFRRAAIIIQCCTRKQLAKKRYAKLKEEAKSVNRMQEVQYGLENKVIELTQSLSSKIEENNKLMNEIQQLQTLVEKTQTDHSSLKAKSIQIGDEHNAKVAEYEESVSTLNGEIDRLKIDYDTAKQKVDELTESQSKIKEELKETLDQLKKAQEELNASNDERDTLYGSVEKLKSELKELQDHLSSGKFNNTTLASIPNGNNGLTFNEANRDLSDNVEYINEEDNDELEAINRELNKLLDDSKSLHKEVVEGLFKGLHLPPAVVASQPSKKEVLFPARIIIIILSDMWRLGLTSHSESFFGEVLSVIQSMVSDLNDDDVISHGAYWLTNTHELYSFVSYAQSTIVSNDEVARVMGEDEYNLFLKLIADAKEDFESLSYNIYNIWMKKIMSILEKKVISAVVLGQSLPGFMSQDASPLISKMFTKDPKYKMDDILTFFNNVYWAMKSYYFEELVMDTVIIELLKFVNSYCFNDLMLRRNFLSWKRGLQLNYNVMRLDEWCKGHGINDATVYLSHLFQVSKLLQLRKNTPEDIDIIYEICNTLKPVQIQKLFSLYHVADYEVPISPMITQGLAEKVRSSGQTDYMEPVNKDTLFDDPFRNIELRPFNKIEAYVPARLNVPIIRRIIELSTLNATYQSNVLPDNEE</sequence>
<dbReference type="InterPro" id="IPR036103">
    <property type="entry name" value="MYSc_Myo5"/>
</dbReference>
<evidence type="ECO:0000259" key="14">
    <source>
        <dbReference type="PROSITE" id="PS51844"/>
    </source>
</evidence>
<dbReference type="GO" id="GO:0000146">
    <property type="term" value="F:microfilament motor activity"/>
    <property type="evidence" value="ECO:0007669"/>
    <property type="project" value="TreeGrafter"/>
</dbReference>
<gene>
    <name evidence="15" type="primary">MYO2_1</name>
    <name evidence="15" type="ORF">C6P40_000370</name>
</gene>
<evidence type="ECO:0000259" key="12">
    <source>
        <dbReference type="PROSITE" id="PS51126"/>
    </source>
</evidence>
<dbReference type="GO" id="GO:0051015">
    <property type="term" value="F:actin filament binding"/>
    <property type="evidence" value="ECO:0007669"/>
    <property type="project" value="TreeGrafter"/>
</dbReference>
<dbReference type="InterPro" id="IPR046943">
    <property type="entry name" value="Fungal_Myo2/2A_CBD"/>
</dbReference>
<dbReference type="Gene3D" id="1.20.5.340">
    <property type="match status" value="1"/>
</dbReference>
<feature type="region of interest" description="Actin-binding" evidence="10">
    <location>
        <begin position="632"/>
        <end position="654"/>
    </location>
</feature>
<dbReference type="Gene3D" id="3.40.850.10">
    <property type="entry name" value="Kinesin motor domain"/>
    <property type="match status" value="1"/>
</dbReference>
<dbReference type="GO" id="GO:0016020">
    <property type="term" value="C:membrane"/>
    <property type="evidence" value="ECO:0007669"/>
    <property type="project" value="TreeGrafter"/>
</dbReference>
<dbReference type="Gene3D" id="1.20.120.720">
    <property type="entry name" value="Myosin VI head, motor domain, U50 subdomain"/>
    <property type="match status" value="1"/>
</dbReference>
<dbReference type="PROSITE" id="PS51844">
    <property type="entry name" value="SH3_LIKE"/>
    <property type="match status" value="1"/>
</dbReference>
<feature type="binding site" evidence="10">
    <location>
        <begin position="161"/>
        <end position="168"/>
    </location>
    <ligand>
        <name>ATP</name>
        <dbReference type="ChEBI" id="CHEBI:30616"/>
    </ligand>
</feature>
<dbReference type="EMBL" id="PUHW01000114">
    <property type="protein sequence ID" value="KAG0688901.1"/>
    <property type="molecule type" value="Genomic_DNA"/>
</dbReference>
<keyword evidence="8 10" id="KW-0505">Motor protein</keyword>
<dbReference type="InterPro" id="IPR000048">
    <property type="entry name" value="IQ_motif_EF-hand-BS"/>
</dbReference>
<evidence type="ECO:0000256" key="9">
    <source>
        <dbReference type="ARBA" id="ARBA00023203"/>
    </source>
</evidence>
<organism evidence="15 16">
    <name type="scientific">Pichia californica</name>
    <dbReference type="NCBI Taxonomy" id="460514"/>
    <lineage>
        <taxon>Eukaryota</taxon>
        <taxon>Fungi</taxon>
        <taxon>Dikarya</taxon>
        <taxon>Ascomycota</taxon>
        <taxon>Saccharomycotina</taxon>
        <taxon>Pichiomycetes</taxon>
        <taxon>Pichiales</taxon>
        <taxon>Pichiaceae</taxon>
        <taxon>Pichia</taxon>
    </lineage>
</organism>
<dbReference type="SMART" id="SM00242">
    <property type="entry name" value="MYSc"/>
    <property type="match status" value="1"/>
</dbReference>
<evidence type="ECO:0000256" key="2">
    <source>
        <dbReference type="ARBA" id="ARBA00022737"/>
    </source>
</evidence>
<evidence type="ECO:0000256" key="11">
    <source>
        <dbReference type="SAM" id="Coils"/>
    </source>
</evidence>
<dbReference type="InterPro" id="IPR004009">
    <property type="entry name" value="SH3_Myosin"/>
</dbReference>
<feature type="coiled-coil region" evidence="11">
    <location>
        <begin position="896"/>
        <end position="1063"/>
    </location>
</feature>
<feature type="domain" description="Myosin N-terminal SH3-like" evidence="14">
    <location>
        <begin position="2"/>
        <end position="57"/>
    </location>
</feature>
<dbReference type="GO" id="GO:0016459">
    <property type="term" value="C:myosin complex"/>
    <property type="evidence" value="ECO:0007669"/>
    <property type="project" value="UniProtKB-KW"/>
</dbReference>
<dbReference type="PROSITE" id="PS50096">
    <property type="entry name" value="IQ"/>
    <property type="match status" value="6"/>
</dbReference>
<name>A0A9P6WL10_9ASCO</name>
<dbReference type="SMART" id="SM01132">
    <property type="entry name" value="DIL"/>
    <property type="match status" value="1"/>
</dbReference>
<dbReference type="Pfam" id="PF01843">
    <property type="entry name" value="DIL"/>
    <property type="match status" value="1"/>
</dbReference>
<dbReference type="CDD" id="cd01380">
    <property type="entry name" value="MYSc_Myo5"/>
    <property type="match status" value="1"/>
</dbReference>
<dbReference type="GO" id="GO:0005524">
    <property type="term" value="F:ATP binding"/>
    <property type="evidence" value="ECO:0007669"/>
    <property type="project" value="UniProtKB-UniRule"/>
</dbReference>
<dbReference type="GO" id="GO:0005516">
    <property type="term" value="F:calmodulin binding"/>
    <property type="evidence" value="ECO:0007669"/>
    <property type="project" value="UniProtKB-KW"/>
</dbReference>
<proteinExistence type="inferred from homology"/>
<dbReference type="GO" id="GO:0005737">
    <property type="term" value="C:cytoplasm"/>
    <property type="evidence" value="ECO:0007669"/>
    <property type="project" value="TreeGrafter"/>
</dbReference>
<dbReference type="Proteomes" id="UP000697127">
    <property type="component" value="Unassembled WGS sequence"/>
</dbReference>
<dbReference type="PRINTS" id="PR00193">
    <property type="entry name" value="MYOSINHEAVY"/>
</dbReference>
<dbReference type="Pfam" id="PF00063">
    <property type="entry name" value="Myosin_head"/>
    <property type="match status" value="1"/>
</dbReference>
<dbReference type="InterPro" id="IPR001609">
    <property type="entry name" value="Myosin_head_motor_dom-like"/>
</dbReference>
<evidence type="ECO:0000256" key="1">
    <source>
        <dbReference type="ARBA" id="ARBA00008314"/>
    </source>
</evidence>
<dbReference type="InterPro" id="IPR002710">
    <property type="entry name" value="Dilute_dom"/>
</dbReference>
<evidence type="ECO:0000256" key="6">
    <source>
        <dbReference type="ARBA" id="ARBA00023054"/>
    </source>
</evidence>
<dbReference type="SMART" id="SM00015">
    <property type="entry name" value="IQ"/>
    <property type="match status" value="5"/>
</dbReference>
<feature type="coiled-coil region" evidence="11">
    <location>
        <begin position="1101"/>
        <end position="1128"/>
    </location>
</feature>
<evidence type="ECO:0000256" key="5">
    <source>
        <dbReference type="ARBA" id="ARBA00022860"/>
    </source>
</evidence>
<keyword evidence="9 10" id="KW-0009">Actin-binding</keyword>
<comment type="caution">
    <text evidence="15">The sequence shown here is derived from an EMBL/GenBank/DDBJ whole genome shotgun (WGS) entry which is preliminary data.</text>
</comment>
<reference evidence="15" key="1">
    <citation type="submission" date="2020-11" db="EMBL/GenBank/DDBJ databases">
        <title>Kefir isolates.</title>
        <authorList>
            <person name="Marcisauskas S."/>
            <person name="Kim Y."/>
            <person name="Blasche S."/>
        </authorList>
    </citation>
    <scope>NUCLEOTIDE SEQUENCE</scope>
    <source>
        <strain evidence="15">Olga-1</strain>
    </source>
</reference>
<feature type="domain" description="Dilute" evidence="12">
    <location>
        <begin position="1181"/>
        <end position="1456"/>
    </location>
</feature>
<dbReference type="CDD" id="cd15480">
    <property type="entry name" value="fMyo2p_CBD"/>
    <property type="match status" value="1"/>
</dbReference>
<feature type="domain" description="Myosin motor" evidence="13">
    <location>
        <begin position="67"/>
        <end position="761"/>
    </location>
</feature>
<dbReference type="SUPFAM" id="SSF52540">
    <property type="entry name" value="P-loop containing nucleoside triphosphate hydrolases"/>
    <property type="match status" value="2"/>
</dbReference>
<comment type="similarity">
    <text evidence="1 10">Belongs to the TRAFAC class myosin-kinesin ATPase superfamily. Myosin family.</text>
</comment>
<dbReference type="Gene3D" id="1.20.5.190">
    <property type="match status" value="2"/>
</dbReference>
<dbReference type="InterPro" id="IPR027417">
    <property type="entry name" value="P-loop_NTPase"/>
</dbReference>
<keyword evidence="2" id="KW-0677">Repeat</keyword>
<dbReference type="PROSITE" id="PS51456">
    <property type="entry name" value="MYOSIN_MOTOR"/>
    <property type="match status" value="1"/>
</dbReference>
<dbReference type="Pfam" id="PF00612">
    <property type="entry name" value="IQ"/>
    <property type="match status" value="5"/>
</dbReference>
<protein>
    <submittedName>
        <fullName evidence="15">Myosin type-2 heavy chain 1</fullName>
    </submittedName>
</protein>
<accession>A0A9P6WL10</accession>
<keyword evidence="3 10" id="KW-0547">Nucleotide-binding</keyword>
<keyword evidence="4 10" id="KW-0067">ATP-binding</keyword>
<dbReference type="FunFam" id="1.10.10.820:FF:000001">
    <property type="entry name" value="Myosin heavy chain"/>
    <property type="match status" value="1"/>
</dbReference>
<evidence type="ECO:0000256" key="4">
    <source>
        <dbReference type="ARBA" id="ARBA00022840"/>
    </source>
</evidence>
<dbReference type="Gene3D" id="6.20.240.20">
    <property type="match status" value="1"/>
</dbReference>
<evidence type="ECO:0000313" key="16">
    <source>
        <dbReference type="Proteomes" id="UP000697127"/>
    </source>
</evidence>
<evidence type="ECO:0000313" key="15">
    <source>
        <dbReference type="EMBL" id="KAG0688901.1"/>
    </source>
</evidence>
<dbReference type="Gene3D" id="1.20.58.530">
    <property type="match status" value="1"/>
</dbReference>
<dbReference type="PROSITE" id="PS51126">
    <property type="entry name" value="DILUTE"/>
    <property type="match status" value="1"/>
</dbReference>
<evidence type="ECO:0000256" key="8">
    <source>
        <dbReference type="ARBA" id="ARBA00023175"/>
    </source>
</evidence>
<keyword evidence="7 10" id="KW-0518">Myosin</keyword>
<keyword evidence="6 11" id="KW-0175">Coiled coil</keyword>
<evidence type="ECO:0000256" key="7">
    <source>
        <dbReference type="ARBA" id="ARBA00023123"/>
    </source>
</evidence>
<dbReference type="PANTHER" id="PTHR13140">
    <property type="entry name" value="MYOSIN"/>
    <property type="match status" value="1"/>
</dbReference>
<dbReference type="Gene3D" id="1.10.10.820">
    <property type="match status" value="1"/>
</dbReference>
<evidence type="ECO:0000256" key="10">
    <source>
        <dbReference type="PROSITE-ProRule" id="PRU00782"/>
    </source>
</evidence>
<dbReference type="InterPro" id="IPR036961">
    <property type="entry name" value="Kinesin_motor_dom_sf"/>
</dbReference>
<evidence type="ECO:0000259" key="13">
    <source>
        <dbReference type="PROSITE" id="PS51456"/>
    </source>
</evidence>
<dbReference type="PANTHER" id="PTHR13140:SF706">
    <property type="entry name" value="DILUTE CLASS UNCONVENTIONAL MYOSIN, ISOFORM C"/>
    <property type="match status" value="1"/>
</dbReference>
<dbReference type="FunFam" id="1.20.5.190:FF:000001">
    <property type="entry name" value="unconventional myosin-Va"/>
    <property type="match status" value="1"/>
</dbReference>
<keyword evidence="16" id="KW-1185">Reference proteome</keyword>
<dbReference type="GO" id="GO:0007015">
    <property type="term" value="P:actin filament organization"/>
    <property type="evidence" value="ECO:0007669"/>
    <property type="project" value="TreeGrafter"/>
</dbReference>
<evidence type="ECO:0000256" key="3">
    <source>
        <dbReference type="ARBA" id="ARBA00022741"/>
    </source>
</evidence>
<keyword evidence="5" id="KW-0112">Calmodulin-binding</keyword>